<dbReference type="GO" id="GO:0003677">
    <property type="term" value="F:DNA binding"/>
    <property type="evidence" value="ECO:0007669"/>
    <property type="project" value="UniProtKB-KW"/>
</dbReference>
<dbReference type="Pfam" id="PF08281">
    <property type="entry name" value="Sigma70_r4_2"/>
    <property type="match status" value="1"/>
</dbReference>
<dbReference type="RefSeq" id="WP_369189226.1">
    <property type="nucleotide sequence ID" value="NZ_CP163431.1"/>
</dbReference>
<name>A0AB39MAV5_9ACTN</name>
<keyword evidence="2" id="KW-0805">Transcription regulation</keyword>
<sequence length="382" mass="40336">MPHPHDDFAVYAHAGLHRLATTAHLLSGAPADPGEATELVRRTLVRVCARWRRIPRADVDFYVRRSLVKEFLRRSRRRPAPSDGVLKGLSARQRAVLVLLHWEGLREAEVAQLLGCSTGAVRSRARRALAVYGGDVEGLRKRLREAAEAAQVAAGEGAFDVPLDVVRRRGRALRRRRRGVVVGVCAAVLVPAVVVGAGQFVGSGSGGGTETGAAGVALSPIRVVAPGERVDAVPGVQVWLTADGEHWSTPQGSGQFRGLNDSGYTDSYWDKVKGGRGGGAEVSGGGGKSGVSVRLDPVNSSYFLSGLYRGLSADPARVEVSVDDRRITGTVLTLAGGPGWGVWYARSPLSLTEVKTSLKGDGPTVTVYDTAGKVVARGGVDE</sequence>
<dbReference type="Gene3D" id="1.10.10.10">
    <property type="entry name" value="Winged helix-like DNA-binding domain superfamily/Winged helix DNA-binding domain"/>
    <property type="match status" value="1"/>
</dbReference>
<comment type="similarity">
    <text evidence="1">Belongs to the sigma-70 factor family. ECF subfamily.</text>
</comment>
<organism evidence="7">
    <name type="scientific">Streptomyces sp. R08</name>
    <dbReference type="NCBI Taxonomy" id="3238624"/>
    <lineage>
        <taxon>Bacteria</taxon>
        <taxon>Bacillati</taxon>
        <taxon>Actinomycetota</taxon>
        <taxon>Actinomycetes</taxon>
        <taxon>Kitasatosporales</taxon>
        <taxon>Streptomycetaceae</taxon>
        <taxon>Streptomyces</taxon>
    </lineage>
</organism>
<dbReference type="SUPFAM" id="SSF88659">
    <property type="entry name" value="Sigma3 and sigma4 domains of RNA polymerase sigma factors"/>
    <property type="match status" value="1"/>
</dbReference>
<feature type="domain" description="RNA polymerase sigma factor 70 region 4 type 2" evidence="6">
    <location>
        <begin position="86"/>
        <end position="129"/>
    </location>
</feature>
<dbReference type="InterPro" id="IPR036388">
    <property type="entry name" value="WH-like_DNA-bd_sf"/>
</dbReference>
<dbReference type="GO" id="GO:0016987">
    <property type="term" value="F:sigma factor activity"/>
    <property type="evidence" value="ECO:0007669"/>
    <property type="project" value="UniProtKB-KW"/>
</dbReference>
<evidence type="ECO:0000259" key="6">
    <source>
        <dbReference type="Pfam" id="PF08281"/>
    </source>
</evidence>
<protein>
    <submittedName>
        <fullName evidence="7">Sigma factor-like helix-turn-helix DNA-binding protein</fullName>
    </submittedName>
</protein>
<keyword evidence="7" id="KW-0238">DNA-binding</keyword>
<evidence type="ECO:0000256" key="5">
    <source>
        <dbReference type="SAM" id="Phobius"/>
    </source>
</evidence>
<proteinExistence type="inferred from homology"/>
<dbReference type="EMBL" id="CP163431">
    <property type="protein sequence ID" value="XDQ03283.1"/>
    <property type="molecule type" value="Genomic_DNA"/>
</dbReference>
<dbReference type="InterPro" id="IPR013324">
    <property type="entry name" value="RNA_pol_sigma_r3/r4-like"/>
</dbReference>
<evidence type="ECO:0000256" key="4">
    <source>
        <dbReference type="ARBA" id="ARBA00023163"/>
    </source>
</evidence>
<keyword evidence="3" id="KW-0731">Sigma factor</keyword>
<evidence type="ECO:0000256" key="2">
    <source>
        <dbReference type="ARBA" id="ARBA00023015"/>
    </source>
</evidence>
<keyword evidence="5" id="KW-0472">Membrane</keyword>
<reference evidence="7" key="1">
    <citation type="submission" date="2024-07" db="EMBL/GenBank/DDBJ databases">
        <authorList>
            <person name="Yu S.T."/>
        </authorList>
    </citation>
    <scope>NUCLEOTIDE SEQUENCE</scope>
    <source>
        <strain evidence="7">R08</strain>
    </source>
</reference>
<dbReference type="CDD" id="cd06171">
    <property type="entry name" value="Sigma70_r4"/>
    <property type="match status" value="1"/>
</dbReference>
<evidence type="ECO:0000256" key="3">
    <source>
        <dbReference type="ARBA" id="ARBA00023082"/>
    </source>
</evidence>
<dbReference type="GO" id="GO:0006352">
    <property type="term" value="P:DNA-templated transcription initiation"/>
    <property type="evidence" value="ECO:0007669"/>
    <property type="project" value="InterPro"/>
</dbReference>
<feature type="transmembrane region" description="Helical" evidence="5">
    <location>
        <begin position="179"/>
        <end position="201"/>
    </location>
</feature>
<evidence type="ECO:0000256" key="1">
    <source>
        <dbReference type="ARBA" id="ARBA00010641"/>
    </source>
</evidence>
<evidence type="ECO:0000313" key="7">
    <source>
        <dbReference type="EMBL" id="XDQ03283.1"/>
    </source>
</evidence>
<dbReference type="InterPro" id="IPR013249">
    <property type="entry name" value="RNA_pol_sigma70_r4_t2"/>
</dbReference>
<gene>
    <name evidence="7" type="ORF">AB5J58_25395</name>
</gene>
<keyword evidence="4" id="KW-0804">Transcription</keyword>
<accession>A0AB39MAV5</accession>
<keyword evidence="5" id="KW-0812">Transmembrane</keyword>
<dbReference type="AlphaFoldDB" id="A0AB39MAV5"/>
<keyword evidence="5" id="KW-1133">Transmembrane helix</keyword>